<dbReference type="CDD" id="cd02966">
    <property type="entry name" value="TlpA_like_family"/>
    <property type="match status" value="1"/>
</dbReference>
<dbReference type="OrthoDB" id="1625052at2"/>
<keyword evidence="1" id="KW-0812">Transmembrane</keyword>
<evidence type="ECO:0000259" key="2">
    <source>
        <dbReference type="PROSITE" id="PS51352"/>
    </source>
</evidence>
<dbReference type="AlphaFoldDB" id="A0A346AXP1"/>
<dbReference type="InterPro" id="IPR013766">
    <property type="entry name" value="Thioredoxin_domain"/>
</dbReference>
<keyword evidence="1" id="KW-0472">Membrane</keyword>
<dbReference type="InterPro" id="IPR036249">
    <property type="entry name" value="Thioredoxin-like_sf"/>
</dbReference>
<dbReference type="InterPro" id="IPR050553">
    <property type="entry name" value="Thioredoxin_ResA/DsbE_sf"/>
</dbReference>
<evidence type="ECO:0000313" key="3">
    <source>
        <dbReference type="EMBL" id="AXL20634.1"/>
    </source>
</evidence>
<dbReference type="SUPFAM" id="SSF52833">
    <property type="entry name" value="Thioredoxin-like"/>
    <property type="match status" value="1"/>
</dbReference>
<evidence type="ECO:0000256" key="1">
    <source>
        <dbReference type="SAM" id="Phobius"/>
    </source>
</evidence>
<dbReference type="PANTHER" id="PTHR42852:SF17">
    <property type="entry name" value="THIOREDOXIN-LIKE PROTEIN HI_1115"/>
    <property type="match status" value="1"/>
</dbReference>
<dbReference type="KEGG" id="meg:DKB62_03065"/>
<dbReference type="PANTHER" id="PTHR42852">
    <property type="entry name" value="THIOL:DISULFIDE INTERCHANGE PROTEIN DSBE"/>
    <property type="match status" value="1"/>
</dbReference>
<reference evidence="3 4" key="1">
    <citation type="submission" date="2018-05" db="EMBL/GenBank/DDBJ databases">
        <title>Complete genome sequence of Megasphaera sp. AJH120T, isolated from the ceca of a chicken.</title>
        <authorList>
            <person name="Maki J."/>
            <person name="Looft T."/>
        </authorList>
    </citation>
    <scope>NUCLEOTIDE SEQUENCE [LARGE SCALE GENOMIC DNA]</scope>
    <source>
        <strain evidence="3 4">AJH120</strain>
    </source>
</reference>
<keyword evidence="4" id="KW-1185">Reference proteome</keyword>
<keyword evidence="1" id="KW-1133">Transmembrane helix</keyword>
<evidence type="ECO:0000313" key="4">
    <source>
        <dbReference type="Proteomes" id="UP000254337"/>
    </source>
</evidence>
<protein>
    <submittedName>
        <fullName evidence="3">TlpA family protein disulfide reductase</fullName>
    </submittedName>
</protein>
<dbReference type="Proteomes" id="UP000254337">
    <property type="component" value="Chromosome"/>
</dbReference>
<accession>A0A346AXP1</accession>
<organism evidence="3 4">
    <name type="scientific">Megasphaera stantonii</name>
    <dbReference type="NCBI Taxonomy" id="2144175"/>
    <lineage>
        <taxon>Bacteria</taxon>
        <taxon>Bacillati</taxon>
        <taxon>Bacillota</taxon>
        <taxon>Negativicutes</taxon>
        <taxon>Veillonellales</taxon>
        <taxon>Veillonellaceae</taxon>
        <taxon>Megasphaera</taxon>
    </lineage>
</organism>
<feature type="domain" description="Thioredoxin" evidence="2">
    <location>
        <begin position="43"/>
        <end position="188"/>
    </location>
</feature>
<dbReference type="RefSeq" id="WP_095629528.1">
    <property type="nucleotide sequence ID" value="NZ_CALYAU010000002.1"/>
</dbReference>
<dbReference type="PROSITE" id="PS51352">
    <property type="entry name" value="THIOREDOXIN_2"/>
    <property type="match status" value="1"/>
</dbReference>
<gene>
    <name evidence="3" type="ORF">DKB62_03065</name>
</gene>
<dbReference type="Pfam" id="PF13905">
    <property type="entry name" value="Thioredoxin_8"/>
    <property type="match status" value="1"/>
</dbReference>
<dbReference type="Gene3D" id="3.40.30.10">
    <property type="entry name" value="Glutaredoxin"/>
    <property type="match status" value="1"/>
</dbReference>
<proteinExistence type="predicted"/>
<name>A0A346AXP1_9FIRM</name>
<sequence>MNKTRAGIKNKIIAALAVACAAYFVAFWMGTEKEATLEAYEKAAEEAMIADTEILAHNGHIRAMDGQDTEIRDLYNDKPVLIYFWMPWSDDSKEGMPVLENIYRRYGDDIHVVALSFGSTAEEARSFYLQHAYAMPFYTGALSVADDYNVYEVPQCVMIRKGGAISDRVAGLPDERSLAYMVERGMEP</sequence>
<dbReference type="EMBL" id="CP029462">
    <property type="protein sequence ID" value="AXL20634.1"/>
    <property type="molecule type" value="Genomic_DNA"/>
</dbReference>
<feature type="transmembrane region" description="Helical" evidence="1">
    <location>
        <begin position="12"/>
        <end position="30"/>
    </location>
</feature>
<dbReference type="InterPro" id="IPR012336">
    <property type="entry name" value="Thioredoxin-like_fold"/>
</dbReference>